<reference evidence="3 4" key="1">
    <citation type="submission" date="2022-11" db="EMBL/GenBank/DDBJ databases">
        <title>The characterization of three novel Bacteroidetes species and genomic analysis of their roles in tidal elemental geochemical cycles.</title>
        <authorList>
            <person name="Ma K.-J."/>
        </authorList>
    </citation>
    <scope>NUCLEOTIDE SEQUENCE [LARGE SCALE GENOMIC DNA]</scope>
    <source>
        <strain evidence="3 4">M82</strain>
    </source>
</reference>
<evidence type="ECO:0000313" key="3">
    <source>
        <dbReference type="EMBL" id="MCX2740379.1"/>
    </source>
</evidence>
<name>A0ABT3RG35_9BACT</name>
<keyword evidence="2" id="KW-0732">Signal</keyword>
<sequence>MKQLLLVLLLLLYFCCTAQNRNNNSSVLLLSKNDASKPVKLELKTDKLIKVKTTDGRKLTLVNYSILGDSVIAFSTDTITLRDIASIKGKVKGNALRKVGGGLVAGTGYYFVAVGYLVGTLALYPTAYLLILPSAGVAYAGHYLLGARRFNTTEKWALSINKVE</sequence>
<evidence type="ECO:0000313" key="4">
    <source>
        <dbReference type="Proteomes" id="UP001207228"/>
    </source>
</evidence>
<accession>A0ABT3RG35</accession>
<gene>
    <name evidence="3" type="ORF">OO017_10515</name>
</gene>
<dbReference type="Proteomes" id="UP001207228">
    <property type="component" value="Unassembled WGS sequence"/>
</dbReference>
<evidence type="ECO:0000256" key="1">
    <source>
        <dbReference type="SAM" id="Phobius"/>
    </source>
</evidence>
<keyword evidence="1" id="KW-0812">Transmembrane</keyword>
<keyword evidence="4" id="KW-1185">Reference proteome</keyword>
<proteinExistence type="predicted"/>
<keyword evidence="1" id="KW-1133">Transmembrane helix</keyword>
<dbReference type="EMBL" id="JAPFQO010000006">
    <property type="protein sequence ID" value="MCX2740379.1"/>
    <property type="molecule type" value="Genomic_DNA"/>
</dbReference>
<feature type="transmembrane region" description="Helical" evidence="1">
    <location>
        <begin position="127"/>
        <end position="145"/>
    </location>
</feature>
<organism evidence="3 4">
    <name type="scientific">Pontibacter anaerobius</name>
    <dbReference type="NCBI Taxonomy" id="2993940"/>
    <lineage>
        <taxon>Bacteria</taxon>
        <taxon>Pseudomonadati</taxon>
        <taxon>Bacteroidota</taxon>
        <taxon>Cytophagia</taxon>
        <taxon>Cytophagales</taxon>
        <taxon>Hymenobacteraceae</taxon>
        <taxon>Pontibacter</taxon>
    </lineage>
</organism>
<feature type="transmembrane region" description="Helical" evidence="1">
    <location>
        <begin position="102"/>
        <end position="121"/>
    </location>
</feature>
<evidence type="ECO:0000256" key="2">
    <source>
        <dbReference type="SAM" id="SignalP"/>
    </source>
</evidence>
<feature type="chain" id="PRO_5047176185" evidence="2">
    <location>
        <begin position="19"/>
        <end position="164"/>
    </location>
</feature>
<comment type="caution">
    <text evidence="3">The sequence shown here is derived from an EMBL/GenBank/DDBJ whole genome shotgun (WGS) entry which is preliminary data.</text>
</comment>
<keyword evidence="1" id="KW-0472">Membrane</keyword>
<feature type="signal peptide" evidence="2">
    <location>
        <begin position="1"/>
        <end position="18"/>
    </location>
</feature>
<protein>
    <submittedName>
        <fullName evidence="3">Uncharacterized protein</fullName>
    </submittedName>
</protein>
<dbReference type="RefSeq" id="WP_266052436.1">
    <property type="nucleotide sequence ID" value="NZ_JAPFQO010000006.1"/>
</dbReference>